<feature type="non-terminal residue" evidence="1">
    <location>
        <position position="1"/>
    </location>
</feature>
<organism evidence="1 2">
    <name type="scientific">Linum tenue</name>
    <dbReference type="NCBI Taxonomy" id="586396"/>
    <lineage>
        <taxon>Eukaryota</taxon>
        <taxon>Viridiplantae</taxon>
        <taxon>Streptophyta</taxon>
        <taxon>Embryophyta</taxon>
        <taxon>Tracheophyta</taxon>
        <taxon>Spermatophyta</taxon>
        <taxon>Magnoliopsida</taxon>
        <taxon>eudicotyledons</taxon>
        <taxon>Gunneridae</taxon>
        <taxon>Pentapetalae</taxon>
        <taxon>rosids</taxon>
        <taxon>fabids</taxon>
        <taxon>Malpighiales</taxon>
        <taxon>Linaceae</taxon>
        <taxon>Linum</taxon>
    </lineage>
</organism>
<dbReference type="Proteomes" id="UP001154282">
    <property type="component" value="Unassembled WGS sequence"/>
</dbReference>
<evidence type="ECO:0000313" key="1">
    <source>
        <dbReference type="EMBL" id="CAI0551582.1"/>
    </source>
</evidence>
<accession>A0AAV0R1J8</accession>
<reference evidence="1" key="1">
    <citation type="submission" date="2022-08" db="EMBL/GenBank/DDBJ databases">
        <authorList>
            <person name="Gutierrez-Valencia J."/>
        </authorList>
    </citation>
    <scope>NUCLEOTIDE SEQUENCE</scope>
</reference>
<evidence type="ECO:0000313" key="2">
    <source>
        <dbReference type="Proteomes" id="UP001154282"/>
    </source>
</evidence>
<name>A0AAV0R1J8_9ROSI</name>
<protein>
    <submittedName>
        <fullName evidence="1">Uncharacterized protein</fullName>
    </submittedName>
</protein>
<comment type="caution">
    <text evidence="1">The sequence shown here is derived from an EMBL/GenBank/DDBJ whole genome shotgun (WGS) entry which is preliminary data.</text>
</comment>
<keyword evidence="2" id="KW-1185">Reference proteome</keyword>
<gene>
    <name evidence="1" type="ORF">LITE_LOCUS46038</name>
</gene>
<dbReference type="EMBL" id="CAMGYJ010000010">
    <property type="protein sequence ID" value="CAI0551582.1"/>
    <property type="molecule type" value="Genomic_DNA"/>
</dbReference>
<sequence length="115" mass="13033">EFCLSHFYVAGYHLWKLATLKWLEGNTRQEFGAGIEMFLYTMEALDKPGEAILMIFQSLQVASQKLEFCSKMAKSGTELEVTTLGLHSGQMGENHGQRRVPHETTFHNLQRKGIG</sequence>
<dbReference type="AlphaFoldDB" id="A0AAV0R1J8"/>
<proteinExistence type="predicted"/>